<evidence type="ECO:0000256" key="7">
    <source>
        <dbReference type="PROSITE-ProRule" id="PRU00110"/>
    </source>
</evidence>
<dbReference type="InterPro" id="IPR036890">
    <property type="entry name" value="HATPase_C_sf"/>
</dbReference>
<evidence type="ECO:0000256" key="5">
    <source>
        <dbReference type="ARBA" id="ARBA00022777"/>
    </source>
</evidence>
<accession>A0ABY5AQH3</accession>
<dbReference type="InterPro" id="IPR036061">
    <property type="entry name" value="CheW-like_dom_sf"/>
</dbReference>
<evidence type="ECO:0000256" key="9">
    <source>
        <dbReference type="SAM" id="Coils"/>
    </source>
</evidence>
<keyword evidence="3 8" id="KW-0597">Phosphoprotein</keyword>
<feature type="region of interest" description="Disordered" evidence="10">
    <location>
        <begin position="684"/>
        <end position="817"/>
    </location>
</feature>
<sequence length="1600" mass="177504">MASEQSQIMGFFIEESRDHLGTIERGLLNLGSTLDDREMLDEVFRAAHSVKGGAAMLGLRGIQSVSHRLEDCFKILKDNPIAADHRLESLFLQIFDSLQELVDRLQSPEGLRTQDSDRVIVEVEPVCEELITYINCLSRGEVPPEPATPLNPASLPVTSPLSTQSEEDSALQLIMTSDVLARLREMLQLFKQPDGPETRQSLRQLCKLLAQVGDQFELESWTHLVKTAQRAIADTNNTFASLASVIIKDLKQGQELILANRGDDIAPSPALLELAPHTAKDFKTPQSEIHQPPELTNRSLGEPQSSPVEEVPVSREHPKPSRADTQGPEVGGSELSSLADLFEGGNDDLDEWEEVSHFDPSGMSDPPHGLVSDEDSEFSDFFLDDDSSDPEPSGGDDEEFTDDELFDDTWDDDSSAAEPEVAVPEEAHELQDLLDVGTDDQLDEAGPEAETGSELLDVLEFEDGDADETPLLDQSLSLGDESTAELEALFGSSDGQQWNPTTTESDLQFDDIFAVDESEEMSPEQEEAGEDFDFELDFQLDGGQTPAPEAVSLDSEDEELNFDELEFEDEAEGSLTQTKAQETTQTGDLDLDLDLDELELDFDLEAEPEAASTGMETSDEDLGFEWDEFNLEAEPEAASAEMETSDEDLGFEWDEFNLEAEPEAASAEMETSDEDLDFEWDEFNLEAEPETDPDASELTLTLEFEDEEVPESSDDETEGLDLESFDLAHFSEDQEPLESIEELSLDDLLGENYDDVGNRDERSSFAAEIQLQPQADHEEDLNFDDMFADEFPEEETSDSQATAETPEPAPHRTRPQELTEVAPEMEIAVVNEFPELQVLLSIAPQFLGEDGFDELAAYLDQTDSPTLSAPAEEATDDFKDLEDLLDLDGTGPLGATSRPPQRANETPPTTGRSAGGSGRPKRTTRPAFEQTMRVPIKQLDNLSNLVGELVVNRNSLEQDQERLRQFLDNLLHQVSQLTEVGQRMQDLYERTLLEMALLASRQHRKSLHAAESRARNSGDPSLITQGQMQGHSHHAQDDGEYDALEMDRFTAFHEQAQDIIELIVRVRESASDIEFLVDENDQVTRQLRQITTQLQEGLTRSRMVPFSNAADRLPRGVRDNALKFGKQVELQVDGRETLIDRMILEHLTDPLTHLVNNAIAHGIETPEERHAKGKPPTGKINISTFHQGNQTIIAIADDGAGIDTEKVKNKAIQKGLITAQQAQGMTRLDIYDLLLLPGFSTRDKADDLAGRGVGMDVVNTKLNEIRGVVSTDSTLGKGTTFTIRLPLTLSISKALCCISDRAPIAFPMDGVGEVLDNLPVDRIVTEADGRAFVQWRDRQVPYQPLRELFTYNRTSRRSQMYGANLEEDTISVVILRSAGSYLAISVDQIVGEQEIVIKQLEGPIPKPTGITGATVMGDGRIVPIADVLELIDLSMGRVRHDSSNLLWNAEELAGQEGEILEEEKTEPLVLIVDDSITVRELLSMTFKKSGYRVEQARDGQEAWEKLRSGLPCELVFCDMEMPRMNGMELLERMYHDEYLSDLPIAMLTSRTAEKMKRKAADLGARGYFTKPYLEEVLLDAAARMLNGEVLMTASEPVGSD</sequence>
<evidence type="ECO:0000256" key="1">
    <source>
        <dbReference type="ARBA" id="ARBA00000085"/>
    </source>
</evidence>
<evidence type="ECO:0000259" key="12">
    <source>
        <dbReference type="PROSITE" id="PS50110"/>
    </source>
</evidence>
<dbReference type="InterPro" id="IPR004358">
    <property type="entry name" value="Sig_transdc_His_kin-like_C"/>
</dbReference>
<evidence type="ECO:0000256" key="8">
    <source>
        <dbReference type="PROSITE-ProRule" id="PRU00169"/>
    </source>
</evidence>
<dbReference type="Pfam" id="PF01584">
    <property type="entry name" value="CheW"/>
    <property type="match status" value="1"/>
</dbReference>
<dbReference type="CDD" id="cd00088">
    <property type="entry name" value="HPT"/>
    <property type="match status" value="1"/>
</dbReference>
<feature type="compositionally biased region" description="Polar residues" evidence="10">
    <location>
        <begin position="576"/>
        <end position="587"/>
    </location>
</feature>
<dbReference type="CDD" id="cd16916">
    <property type="entry name" value="HATPase_CheA-like"/>
    <property type="match status" value="1"/>
</dbReference>
<evidence type="ECO:0000259" key="14">
    <source>
        <dbReference type="PROSITE" id="PS50894"/>
    </source>
</evidence>
<dbReference type="InterPro" id="IPR036641">
    <property type="entry name" value="HPT_dom_sf"/>
</dbReference>
<evidence type="ECO:0000313" key="15">
    <source>
        <dbReference type="EMBL" id="USR90611.1"/>
    </source>
</evidence>
<dbReference type="Gene3D" id="1.20.120.160">
    <property type="entry name" value="HPT domain"/>
    <property type="match status" value="1"/>
</dbReference>
<dbReference type="PROSITE" id="PS50851">
    <property type="entry name" value="CHEW"/>
    <property type="match status" value="1"/>
</dbReference>
<organism evidence="15 16">
    <name type="scientific">Phormidium yuhuli AB48</name>
    <dbReference type="NCBI Taxonomy" id="2940671"/>
    <lineage>
        <taxon>Bacteria</taxon>
        <taxon>Bacillati</taxon>
        <taxon>Cyanobacteriota</taxon>
        <taxon>Cyanophyceae</taxon>
        <taxon>Oscillatoriophycideae</taxon>
        <taxon>Oscillatoriales</taxon>
        <taxon>Oscillatoriaceae</taxon>
        <taxon>Phormidium</taxon>
        <taxon>Phormidium yuhuli</taxon>
    </lineage>
</organism>
<dbReference type="Gene3D" id="2.30.30.40">
    <property type="entry name" value="SH3 Domains"/>
    <property type="match status" value="1"/>
</dbReference>
<feature type="compositionally biased region" description="Polar residues" evidence="10">
    <location>
        <begin position="903"/>
        <end position="912"/>
    </location>
</feature>
<dbReference type="Gene3D" id="3.30.565.10">
    <property type="entry name" value="Histidine kinase-like ATPase, C-terminal domain"/>
    <property type="match status" value="1"/>
</dbReference>
<dbReference type="Gene3D" id="1.10.287.560">
    <property type="entry name" value="Histidine kinase CheA-like, homodimeric domain"/>
    <property type="match status" value="1"/>
</dbReference>
<dbReference type="Pfam" id="PF02895">
    <property type="entry name" value="H-kinase_dim"/>
    <property type="match status" value="1"/>
</dbReference>
<dbReference type="Pfam" id="PF00072">
    <property type="entry name" value="Response_reg"/>
    <property type="match status" value="1"/>
</dbReference>
<keyword evidence="16" id="KW-1185">Reference proteome</keyword>
<dbReference type="InterPro" id="IPR005467">
    <property type="entry name" value="His_kinase_dom"/>
</dbReference>
<feature type="compositionally biased region" description="Acidic residues" evidence="10">
    <location>
        <begin position="437"/>
        <end position="447"/>
    </location>
</feature>
<feature type="domain" description="HPt" evidence="14">
    <location>
        <begin position="1"/>
        <end position="108"/>
    </location>
</feature>
<evidence type="ECO:0000256" key="2">
    <source>
        <dbReference type="ARBA" id="ARBA00012438"/>
    </source>
</evidence>
<dbReference type="InterPro" id="IPR037006">
    <property type="entry name" value="CheA-like_homodim_sf"/>
</dbReference>
<feature type="coiled-coil region" evidence="9">
    <location>
        <begin position="939"/>
        <end position="973"/>
    </location>
</feature>
<dbReference type="PROSITE" id="PS50894">
    <property type="entry name" value="HPT"/>
    <property type="match status" value="1"/>
</dbReference>
<dbReference type="PANTHER" id="PTHR43395:SF1">
    <property type="entry name" value="CHEMOTAXIS PROTEIN CHEA"/>
    <property type="match status" value="1"/>
</dbReference>
<dbReference type="InterPro" id="IPR036097">
    <property type="entry name" value="HisK_dim/P_sf"/>
</dbReference>
<dbReference type="SUPFAM" id="SSF55874">
    <property type="entry name" value="ATPase domain of HSP90 chaperone/DNA topoisomerase II/histidine kinase"/>
    <property type="match status" value="1"/>
</dbReference>
<dbReference type="CDD" id="cd00731">
    <property type="entry name" value="CheA_reg"/>
    <property type="match status" value="1"/>
</dbReference>
<feature type="region of interest" description="Disordered" evidence="10">
    <location>
        <begin position="884"/>
        <end position="927"/>
    </location>
</feature>
<feature type="compositionally biased region" description="Polar residues" evidence="10">
    <location>
        <begin position="284"/>
        <end position="307"/>
    </location>
</feature>
<dbReference type="SMART" id="SM00448">
    <property type="entry name" value="REC"/>
    <property type="match status" value="1"/>
</dbReference>
<dbReference type="SUPFAM" id="SSF47384">
    <property type="entry name" value="Homodimeric domain of signal transducing histidine kinase"/>
    <property type="match status" value="1"/>
</dbReference>
<dbReference type="SUPFAM" id="SSF50341">
    <property type="entry name" value="CheW-like"/>
    <property type="match status" value="1"/>
</dbReference>
<feature type="modified residue" description="Phosphohistidine" evidence="7">
    <location>
        <position position="48"/>
    </location>
</feature>
<feature type="compositionally biased region" description="Acidic residues" evidence="10">
    <location>
        <begin position="684"/>
        <end position="695"/>
    </location>
</feature>
<dbReference type="InterPro" id="IPR001789">
    <property type="entry name" value="Sig_transdc_resp-reg_receiver"/>
</dbReference>
<dbReference type="InterPro" id="IPR051315">
    <property type="entry name" value="Bact_Chemotaxis_CheA"/>
</dbReference>
<keyword evidence="6" id="KW-0902">Two-component regulatory system</keyword>
<feature type="compositionally biased region" description="Acidic residues" evidence="10">
    <location>
        <begin position="777"/>
        <end position="797"/>
    </location>
</feature>
<dbReference type="PROSITE" id="PS50109">
    <property type="entry name" value="HIS_KIN"/>
    <property type="match status" value="1"/>
</dbReference>
<dbReference type="Gene3D" id="3.40.50.2300">
    <property type="match status" value="1"/>
</dbReference>
<dbReference type="RefSeq" id="WP_252662636.1">
    <property type="nucleotide sequence ID" value="NZ_CP098611.1"/>
</dbReference>
<dbReference type="SUPFAM" id="SSF52172">
    <property type="entry name" value="CheY-like"/>
    <property type="match status" value="1"/>
</dbReference>
<feature type="region of interest" description="Disordered" evidence="10">
    <location>
        <begin position="538"/>
        <end position="594"/>
    </location>
</feature>
<dbReference type="SMART" id="SM00073">
    <property type="entry name" value="HPT"/>
    <property type="match status" value="1"/>
</dbReference>
<dbReference type="SMART" id="SM01231">
    <property type="entry name" value="H-kinase_dim"/>
    <property type="match status" value="1"/>
</dbReference>
<feature type="domain" description="Histidine kinase" evidence="11">
    <location>
        <begin position="1050"/>
        <end position="1289"/>
    </location>
</feature>
<dbReference type="InterPro" id="IPR003594">
    <property type="entry name" value="HATPase_dom"/>
</dbReference>
<feature type="compositionally biased region" description="Basic and acidic residues" evidence="10">
    <location>
        <begin position="312"/>
        <end position="322"/>
    </location>
</feature>
<feature type="domain" description="CheW-like" evidence="13">
    <location>
        <begin position="1290"/>
        <end position="1436"/>
    </location>
</feature>
<dbReference type="SUPFAM" id="SSF47226">
    <property type="entry name" value="Histidine-containing phosphotransfer domain, HPT domain"/>
    <property type="match status" value="1"/>
</dbReference>
<proteinExistence type="predicted"/>
<evidence type="ECO:0000256" key="6">
    <source>
        <dbReference type="ARBA" id="ARBA00023012"/>
    </source>
</evidence>
<dbReference type="PRINTS" id="PR00344">
    <property type="entry name" value="BCTRLSENSOR"/>
</dbReference>
<dbReference type="PROSITE" id="PS50110">
    <property type="entry name" value="RESPONSE_REGULATORY"/>
    <property type="match status" value="1"/>
</dbReference>
<dbReference type="InterPro" id="IPR004105">
    <property type="entry name" value="CheA-like_dim"/>
</dbReference>
<dbReference type="SMART" id="SM00387">
    <property type="entry name" value="HATPase_c"/>
    <property type="match status" value="1"/>
</dbReference>
<dbReference type="InterPro" id="IPR011006">
    <property type="entry name" value="CheY-like_superfamily"/>
</dbReference>
<dbReference type="Proteomes" id="UP001056708">
    <property type="component" value="Chromosome"/>
</dbReference>
<dbReference type="PANTHER" id="PTHR43395">
    <property type="entry name" value="SENSOR HISTIDINE KINASE CHEA"/>
    <property type="match status" value="1"/>
</dbReference>
<dbReference type="SMART" id="SM00260">
    <property type="entry name" value="CheW"/>
    <property type="match status" value="1"/>
</dbReference>
<feature type="compositionally biased region" description="Acidic residues" evidence="10">
    <location>
        <begin position="554"/>
        <end position="572"/>
    </location>
</feature>
<dbReference type="Pfam" id="PF01627">
    <property type="entry name" value="Hpt"/>
    <property type="match status" value="1"/>
</dbReference>
<feature type="compositionally biased region" description="Acidic residues" evidence="10">
    <location>
        <begin position="703"/>
        <end position="724"/>
    </location>
</feature>
<feature type="domain" description="Response regulatory" evidence="12">
    <location>
        <begin position="1468"/>
        <end position="1585"/>
    </location>
</feature>
<evidence type="ECO:0000256" key="4">
    <source>
        <dbReference type="ARBA" id="ARBA00022679"/>
    </source>
</evidence>
<feature type="modified residue" description="4-aspartylphosphate" evidence="8">
    <location>
        <position position="1518"/>
    </location>
</feature>
<comment type="catalytic activity">
    <reaction evidence="1">
        <text>ATP + protein L-histidine = ADP + protein N-phospho-L-histidine.</text>
        <dbReference type="EC" id="2.7.13.3"/>
    </reaction>
</comment>
<keyword evidence="4" id="KW-0808">Transferase</keyword>
<evidence type="ECO:0000313" key="16">
    <source>
        <dbReference type="Proteomes" id="UP001056708"/>
    </source>
</evidence>
<evidence type="ECO:0000256" key="3">
    <source>
        <dbReference type="ARBA" id="ARBA00022553"/>
    </source>
</evidence>
<feature type="region of interest" description="Disordered" evidence="10">
    <location>
        <begin position="282"/>
        <end position="454"/>
    </location>
</feature>
<dbReference type="EC" id="2.7.13.3" evidence="2"/>
<protein>
    <recommendedName>
        <fullName evidence="2">histidine kinase</fullName>
        <ecNumber evidence="2">2.7.13.3</ecNumber>
    </recommendedName>
</protein>
<evidence type="ECO:0000259" key="13">
    <source>
        <dbReference type="PROSITE" id="PS50851"/>
    </source>
</evidence>
<dbReference type="Pfam" id="PF02518">
    <property type="entry name" value="HATPase_c"/>
    <property type="match status" value="1"/>
</dbReference>
<gene>
    <name evidence="15" type="ORF">NEA10_17535</name>
</gene>
<keyword evidence="5" id="KW-0418">Kinase</keyword>
<reference evidence="15" key="1">
    <citation type="submission" date="2022-06" db="EMBL/GenBank/DDBJ databases">
        <title>Genome sequence of Phormidium yuhuli AB48 isolated from an industrial photobioreactor environment.</title>
        <authorList>
            <person name="Qiu Y."/>
            <person name="Noonan A.J.C."/>
            <person name="Dofher K."/>
            <person name="Koch M."/>
            <person name="Kieft B."/>
            <person name="Lin X."/>
            <person name="Ziels R.M."/>
            <person name="Hallam S.J."/>
        </authorList>
    </citation>
    <scope>NUCLEOTIDE SEQUENCE</scope>
    <source>
        <strain evidence="15">AB48</strain>
    </source>
</reference>
<dbReference type="EMBL" id="CP098611">
    <property type="protein sequence ID" value="USR90611.1"/>
    <property type="molecule type" value="Genomic_DNA"/>
</dbReference>
<evidence type="ECO:0000259" key="11">
    <source>
        <dbReference type="PROSITE" id="PS50109"/>
    </source>
</evidence>
<evidence type="ECO:0000256" key="10">
    <source>
        <dbReference type="SAM" id="MobiDB-lite"/>
    </source>
</evidence>
<name>A0ABY5AQH3_9CYAN</name>
<dbReference type="InterPro" id="IPR008207">
    <property type="entry name" value="Sig_transdc_His_kin_Hpt_dom"/>
</dbReference>
<dbReference type="InterPro" id="IPR002545">
    <property type="entry name" value="CheW-lke_dom"/>
</dbReference>
<feature type="compositionally biased region" description="Acidic residues" evidence="10">
    <location>
        <begin position="733"/>
        <end position="754"/>
    </location>
</feature>
<keyword evidence="9" id="KW-0175">Coiled coil</keyword>
<feature type="compositionally biased region" description="Acidic residues" evidence="10">
    <location>
        <begin position="372"/>
        <end position="415"/>
    </location>
</feature>